<feature type="compositionally biased region" description="Basic and acidic residues" evidence="1">
    <location>
        <begin position="85"/>
        <end position="96"/>
    </location>
</feature>
<evidence type="ECO:0000256" key="1">
    <source>
        <dbReference type="SAM" id="MobiDB-lite"/>
    </source>
</evidence>
<feature type="compositionally biased region" description="Polar residues" evidence="1">
    <location>
        <begin position="1807"/>
        <end position="1817"/>
    </location>
</feature>
<organism evidence="2 3">
    <name type="scientific">Klebsormidium nitens</name>
    <name type="common">Green alga</name>
    <name type="synonym">Ulothrix nitens</name>
    <dbReference type="NCBI Taxonomy" id="105231"/>
    <lineage>
        <taxon>Eukaryota</taxon>
        <taxon>Viridiplantae</taxon>
        <taxon>Streptophyta</taxon>
        <taxon>Klebsormidiophyceae</taxon>
        <taxon>Klebsormidiales</taxon>
        <taxon>Klebsormidiaceae</taxon>
        <taxon>Klebsormidium</taxon>
    </lineage>
</organism>
<feature type="region of interest" description="Disordered" evidence="1">
    <location>
        <begin position="332"/>
        <end position="606"/>
    </location>
</feature>
<feature type="compositionally biased region" description="Basic and acidic residues" evidence="1">
    <location>
        <begin position="559"/>
        <end position="583"/>
    </location>
</feature>
<feature type="region of interest" description="Disordered" evidence="1">
    <location>
        <begin position="66"/>
        <end position="118"/>
    </location>
</feature>
<feature type="compositionally biased region" description="Acidic residues" evidence="1">
    <location>
        <begin position="413"/>
        <end position="428"/>
    </location>
</feature>
<sequence>MLCLDGTESLTGQGVSCLPLRTNWQKPEKEEEGLVGDFKGGKLVRGTTVKHNSAVASRATFDYLPNANGRKSAKRPAESAPWEPGTRDVTEKGVDRSKRRFPKARRHRLARGGVSGKHVNRAKAVEQILSAHQRAEEEAIRQAAMRRKATFEKQRRRKVCRAREAERDTQAGVEVKNAERKWQDGQPADAEEKEERAKSGQQEQLRHSVGGCRDEKRTTSEKQAGGFFSLERCKVFFKKTGPQKINHAGAPAAPIVPRGQDLRAGAMCGRSGYRADISDPEAEAPTNFGVGVREAFVSAAAPADADSVREVPRQPHTAAICGAAVRAASLSRAGPSATPSPSDAAHSDTPCRLSSVQTTPAADGETAGQTRDCREVLRLRGGGPKRKSNYSEEEWETDSDSEESDEIWKDLEELNGESDDEEREDEAEGGSMNEAEAETGPPEETSDDGGEKSSEDASKSNEGSEENMEVELPRPMARGSNQGEGNNADAEEDPSLSGGAAAAPLVARIGTIQSLPATPNERATQDALQVPTEPSRRQPARKRVIRTMDLSDDEMSEGAGKDESEERPPNRRQRMEDKGELGRRFGSGRGYPQSAQDEGGRPSQQTGLEDCWKKLTANETAARGGNEQEVGRLPREVGRDSLVQRTTGREDGARAIYLQNTLNVRIEEKTMKRDVRISHLERTSVNEIDEIETVCNLLRSTKLVKNARQVLREGDKKSFMQSLAVAAFAVGDARLCNEGVKLGTKNSKEFATDICKLFNTDINSKARYFTLPSPAVLERIFQEDPGLLFSFCLSGFLQGEGCLMKCRPSMIAKYPAILFVSGSLKAILGIWCSIARCFGVETGSFSICVAKIEEDDVFPEDDDVHVSKKEAEPDIDETETQPERKGRVRYSELSDREERQGVRLLLQVARARSKEIKDALKRWAQEIGAEDENSDEEDSEGGGVVWSKELARGLACRAAKRFAYDRPLTYDLVMRVVIEELEKIYLQDAGDGRKVMYRLTYTAKHDVLKLAVILVIGSDWKTAVTTKLEAFVKWATTFKEIGKGNFPGAQKGIEFREGIRPFAQKSNDINPGDPHCCSSLEAQQYHLKRWKENKLTWDQYRTASWVSSKSSASGRLKKENINSTVETDAVYWEQRSNLWDPELNKRIHQHEKRFEVPNGATFDPEVLRNKFLQRPQQLGLFLRGSAEICSDLPVTTSQSKDGECAFLVEEAWLKDLTDWLFKQPPCGPPPSPTTYEIKTTWPLLLGTEHSTAMVVTSYQLFVLATLLRFEDYDPQKLPRVPVSTGAGRKRGTVADLRPASIKEVRLRTAGGLLTTTQSKLWVSTNWTMEQLRAKTKEWCYKGLKVDQTDYFGTLDWRTEVTLLVDCAPVGQARSVAFNSGQTLGVFIEKGLESALERAERPHCRDWTRVELIVVGEEAAPPGVPKALRAAVEKSRMGAELSEGASEGGDGDQRAGGKRWEPYAEFNRRFVGTWKQQLERARRLNLSEMDVRPEQVNALEARIRQKLETIRESLGDDEKEIDIEIKAYGLTLIRTVEMTLTWADVSPRARNWVYDQHLLNHIEMGGWLCNKCDRVVPGEDSDDVPRNIRCCCTEGERLPKGRGRSQPRTSPEPDHKCGSRKIKWSTAACGGRSILVVQKTLVELGCATWALAGPKKFRGTRVPYTWPGPEGNGAEGSITTIQMAKLMWQVLLNAGFDEYVRSMNLLRSLGKRQQKIGRETSSRRGNVTGGVATGRNIEEDSKNSKGRRRRRRTKGEDTWKMLGHNGLLGRGVGAGCWLEKQRERVGICKPLSGPQVVSALSAGILTRANTKPTGNRSLDSMDEEAFETESSKVEPSTPHLAQLVP</sequence>
<feature type="compositionally biased region" description="Acidic residues" evidence="1">
    <location>
        <begin position="391"/>
        <end position="405"/>
    </location>
</feature>
<name>A0A1Y1INL1_KLENI</name>
<feature type="compositionally biased region" description="Basic residues" evidence="1">
    <location>
        <begin position="97"/>
        <end position="110"/>
    </location>
</feature>
<evidence type="ECO:0000313" key="2">
    <source>
        <dbReference type="EMBL" id="GAQ90217.1"/>
    </source>
</evidence>
<feature type="compositionally biased region" description="Basic residues" evidence="1">
    <location>
        <begin position="1743"/>
        <end position="1752"/>
    </location>
</feature>
<feature type="region of interest" description="Disordered" evidence="1">
    <location>
        <begin position="1714"/>
        <end position="1755"/>
    </location>
</feature>
<protein>
    <submittedName>
        <fullName evidence="2">Uncharacterized protein</fullName>
    </submittedName>
</protein>
<proteinExistence type="predicted"/>
<reference evidence="2 3" key="1">
    <citation type="journal article" date="2014" name="Nat. Commun.">
        <title>Klebsormidium flaccidum genome reveals primary factors for plant terrestrial adaptation.</title>
        <authorList>
            <person name="Hori K."/>
            <person name="Maruyama F."/>
            <person name="Fujisawa T."/>
            <person name="Togashi T."/>
            <person name="Yamamoto N."/>
            <person name="Seo M."/>
            <person name="Sato S."/>
            <person name="Yamada T."/>
            <person name="Mori H."/>
            <person name="Tajima N."/>
            <person name="Moriyama T."/>
            <person name="Ikeuchi M."/>
            <person name="Watanabe M."/>
            <person name="Wada H."/>
            <person name="Kobayashi K."/>
            <person name="Saito M."/>
            <person name="Masuda T."/>
            <person name="Sasaki-Sekimoto Y."/>
            <person name="Mashiguchi K."/>
            <person name="Awai K."/>
            <person name="Shimojima M."/>
            <person name="Masuda S."/>
            <person name="Iwai M."/>
            <person name="Nobusawa T."/>
            <person name="Narise T."/>
            <person name="Kondo S."/>
            <person name="Saito H."/>
            <person name="Sato R."/>
            <person name="Murakawa M."/>
            <person name="Ihara Y."/>
            <person name="Oshima-Yamada Y."/>
            <person name="Ohtaka K."/>
            <person name="Satoh M."/>
            <person name="Sonobe K."/>
            <person name="Ishii M."/>
            <person name="Ohtani R."/>
            <person name="Kanamori-Sato M."/>
            <person name="Honoki R."/>
            <person name="Miyazaki D."/>
            <person name="Mochizuki H."/>
            <person name="Umetsu J."/>
            <person name="Higashi K."/>
            <person name="Shibata D."/>
            <person name="Kamiya Y."/>
            <person name="Sato N."/>
            <person name="Nakamura Y."/>
            <person name="Tabata S."/>
            <person name="Ida S."/>
            <person name="Kurokawa K."/>
            <person name="Ohta H."/>
        </authorList>
    </citation>
    <scope>NUCLEOTIDE SEQUENCE [LARGE SCALE GENOMIC DNA]</scope>
    <source>
        <strain evidence="2 3">NIES-2285</strain>
    </source>
</reference>
<dbReference type="Proteomes" id="UP000054558">
    <property type="component" value="Unassembled WGS sequence"/>
</dbReference>
<feature type="compositionally biased region" description="Basic and acidic residues" evidence="1">
    <location>
        <begin position="881"/>
        <end position="892"/>
    </location>
</feature>
<feature type="region of interest" description="Disordered" evidence="1">
    <location>
        <begin position="161"/>
        <end position="220"/>
    </location>
</feature>
<keyword evidence="3" id="KW-1185">Reference proteome</keyword>
<feature type="region of interest" description="Disordered" evidence="1">
    <location>
        <begin position="618"/>
        <end position="646"/>
    </location>
</feature>
<evidence type="ECO:0000313" key="3">
    <source>
        <dbReference type="Proteomes" id="UP000054558"/>
    </source>
</evidence>
<feature type="compositionally biased region" description="Basic and acidic residues" evidence="1">
    <location>
        <begin position="629"/>
        <end position="639"/>
    </location>
</feature>
<feature type="region of interest" description="Disordered" evidence="1">
    <location>
        <begin position="1807"/>
        <end position="1844"/>
    </location>
</feature>
<feature type="compositionally biased region" description="Basic and acidic residues" evidence="1">
    <location>
        <begin position="449"/>
        <end position="459"/>
    </location>
</feature>
<dbReference type="EMBL" id="DF237563">
    <property type="protein sequence ID" value="GAQ90217.1"/>
    <property type="molecule type" value="Genomic_DNA"/>
</dbReference>
<feature type="region of interest" description="Disordered" evidence="1">
    <location>
        <begin position="1437"/>
        <end position="1457"/>
    </location>
</feature>
<gene>
    <name evidence="2" type="ORF">KFL_006140070</name>
</gene>
<accession>A0A1Y1INL1</accession>
<feature type="region of interest" description="Disordered" evidence="1">
    <location>
        <begin position="1598"/>
        <end position="1617"/>
    </location>
</feature>
<feature type="region of interest" description="Disordered" evidence="1">
    <location>
        <begin position="861"/>
        <end position="892"/>
    </location>
</feature>